<evidence type="ECO:0000256" key="1">
    <source>
        <dbReference type="SAM" id="MobiDB-lite"/>
    </source>
</evidence>
<reference evidence="3" key="1">
    <citation type="submission" date="2023-07" db="EMBL/GenBank/DDBJ databases">
        <title>Whole genome shotgun sequence of Streptomyces achromogenes subsp. rubradiris NBRC 14000.</title>
        <authorList>
            <person name="Komaki H."/>
            <person name="Tamura T."/>
        </authorList>
    </citation>
    <scope>NUCLEOTIDE SEQUENCE [LARGE SCALE GENOMIC DNA]</scope>
    <source>
        <strain evidence="3">NBRC 14000</strain>
    </source>
</reference>
<comment type="caution">
    <text evidence="2">The sequence shown here is derived from an EMBL/GenBank/DDBJ whole genome shotgun (WGS) entry which is preliminary data.</text>
</comment>
<sequence>MHRRAASPEDDLETAQQLTLLVGAKRVPKARKAQLAAAIGRTPEELDVAAKVAKLSPRRSMSCGSATLSWTGSSRPTTTRSGTFPTP</sequence>
<keyword evidence="3" id="KW-1185">Reference proteome</keyword>
<protein>
    <submittedName>
        <fullName evidence="2">Uncharacterized protein</fullName>
    </submittedName>
</protein>
<evidence type="ECO:0000313" key="2">
    <source>
        <dbReference type="EMBL" id="GHI52866.1"/>
    </source>
</evidence>
<evidence type="ECO:0000313" key="3">
    <source>
        <dbReference type="Proteomes" id="UP000646738"/>
    </source>
</evidence>
<name>A0ABQ3RAJ2_STRRR</name>
<accession>A0ABQ3RAJ2</accession>
<organism evidence="2 3">
    <name type="scientific">Streptomyces rubradiris</name>
    <name type="common">Streptomyces achromogenes subsp. rubradiris</name>
    <dbReference type="NCBI Taxonomy" id="285531"/>
    <lineage>
        <taxon>Bacteria</taxon>
        <taxon>Bacillati</taxon>
        <taxon>Actinomycetota</taxon>
        <taxon>Actinomycetes</taxon>
        <taxon>Kitasatosporales</taxon>
        <taxon>Streptomycetaceae</taxon>
        <taxon>Streptomyces</taxon>
    </lineage>
</organism>
<dbReference type="Proteomes" id="UP000646738">
    <property type="component" value="Unassembled WGS sequence"/>
</dbReference>
<feature type="compositionally biased region" description="Low complexity" evidence="1">
    <location>
        <begin position="71"/>
        <end position="87"/>
    </location>
</feature>
<feature type="region of interest" description="Disordered" evidence="1">
    <location>
        <begin position="61"/>
        <end position="87"/>
    </location>
</feature>
<gene>
    <name evidence="2" type="ORF">Srubr_27120</name>
</gene>
<dbReference type="EMBL" id="BNEA01000010">
    <property type="protein sequence ID" value="GHI52866.1"/>
    <property type="molecule type" value="Genomic_DNA"/>
</dbReference>
<proteinExistence type="predicted"/>